<feature type="transmembrane region" description="Helical" evidence="7">
    <location>
        <begin position="64"/>
        <end position="85"/>
    </location>
</feature>
<dbReference type="Proteomes" id="UP001247805">
    <property type="component" value="Unassembled WGS sequence"/>
</dbReference>
<dbReference type="Gene3D" id="1.20.1560.10">
    <property type="entry name" value="ABC transporter type 1, transmembrane domain"/>
    <property type="match status" value="1"/>
</dbReference>
<evidence type="ECO:0000256" key="5">
    <source>
        <dbReference type="ARBA" id="ARBA00022989"/>
    </source>
</evidence>
<dbReference type="PANTHER" id="PTHR43394">
    <property type="entry name" value="ATP-DEPENDENT PERMEASE MDL1, MITOCHONDRIAL"/>
    <property type="match status" value="1"/>
</dbReference>
<dbReference type="InterPro" id="IPR011527">
    <property type="entry name" value="ABC1_TM_dom"/>
</dbReference>
<dbReference type="EMBL" id="JAWDIO010000002">
    <property type="protein sequence ID" value="MDU0355901.1"/>
    <property type="molecule type" value="Genomic_DNA"/>
</dbReference>
<evidence type="ECO:0000313" key="10">
    <source>
        <dbReference type="EMBL" id="MDU0355901.1"/>
    </source>
</evidence>
<keyword evidence="11" id="KW-1185">Reference proteome</keyword>
<keyword evidence="3" id="KW-0547">Nucleotide-binding</keyword>
<dbReference type="Pfam" id="PF00005">
    <property type="entry name" value="ABC_tran"/>
    <property type="match status" value="1"/>
</dbReference>
<dbReference type="InterPro" id="IPR036640">
    <property type="entry name" value="ABC1_TM_sf"/>
</dbReference>
<dbReference type="InterPro" id="IPR017871">
    <property type="entry name" value="ABC_transporter-like_CS"/>
</dbReference>
<sequence length="582" mass="63490">MQSVKTSSLMKWLFGQLRPYKGKVAIAMTALLVSAGAWLLLGQGIKFAVDQGFIASNGDKLEQMVLSVLAIALIGSIATYFRFYWMIWLGERVSADIRQKVYAHLLTLSPAFFAKTRTGEVISRFTADTTLLQSVVGMGLSMALRSSVTFIGALVLMLFSSTILTLYVLIAVPIVLLPIRFFGARVRVFSKNSQDRVADVGAYVDETLHEIHTVQAYSHERIDEQSFAERIENVMSAAHQRIKYRALLVACIIAISVSAVTIVAWLGAQLVLTSELSAGELTAFMFYAVMAGGSVATISEVIGEVQKAAGASERLMELLNTQTSIQSPPNPQMISTEVKGNITLHNVSFAYPESPEIAVIKDLNLSINSGERIALVGPSGAGKSTLFQLLLRFYDVTSGDIKVEDKDIRTLKVENLREQFALVPQESVIFAASVRDNICYGRPNASQADIDRAAKAARAYDFIMDLPQGYDTNLGERGVRLSGGQKQRVAIARAILADRPILLLDEATSSLDAANEQHVKLALDELMKGKTTLIIAHRLATVINADKIVVMDKGQVVAIGSHQELLETNALYGEFAQLQLVN</sequence>
<dbReference type="PROSITE" id="PS50893">
    <property type="entry name" value="ABC_TRANSPORTER_2"/>
    <property type="match status" value="1"/>
</dbReference>
<evidence type="ECO:0000256" key="2">
    <source>
        <dbReference type="ARBA" id="ARBA00022692"/>
    </source>
</evidence>
<keyword evidence="2 7" id="KW-0812">Transmembrane</keyword>
<keyword evidence="5 7" id="KW-1133">Transmembrane helix</keyword>
<evidence type="ECO:0000256" key="4">
    <source>
        <dbReference type="ARBA" id="ARBA00022840"/>
    </source>
</evidence>
<dbReference type="InterPro" id="IPR011918">
    <property type="entry name" value="ABC_MsbA_ATP-bd"/>
</dbReference>
<organism evidence="10 11">
    <name type="scientific">Paraglaciecola aquimarina</name>
    <dbReference type="NCBI Taxonomy" id="1235557"/>
    <lineage>
        <taxon>Bacteria</taxon>
        <taxon>Pseudomonadati</taxon>
        <taxon>Pseudomonadota</taxon>
        <taxon>Gammaproteobacteria</taxon>
        <taxon>Alteromonadales</taxon>
        <taxon>Alteromonadaceae</taxon>
        <taxon>Paraglaciecola</taxon>
    </lineage>
</organism>
<dbReference type="PANTHER" id="PTHR43394:SF1">
    <property type="entry name" value="ATP-BINDING CASSETTE SUB-FAMILY B MEMBER 10, MITOCHONDRIAL"/>
    <property type="match status" value="1"/>
</dbReference>
<dbReference type="SMART" id="SM00382">
    <property type="entry name" value="AAA"/>
    <property type="match status" value="1"/>
</dbReference>
<keyword evidence="4" id="KW-0067">ATP-binding</keyword>
<dbReference type="SUPFAM" id="SSF90123">
    <property type="entry name" value="ABC transporter transmembrane region"/>
    <property type="match status" value="1"/>
</dbReference>
<reference evidence="10 11" key="1">
    <citation type="submission" date="2023-10" db="EMBL/GenBank/DDBJ databases">
        <title>Glaciecola aquimarina strain GGW-M5 nov., isolated from a coastal seawater.</title>
        <authorList>
            <person name="Bayburt H."/>
            <person name="Kim J.M."/>
            <person name="Choi B.J."/>
            <person name="Jeon C.O."/>
        </authorList>
    </citation>
    <scope>NUCLEOTIDE SEQUENCE [LARGE SCALE GENOMIC DNA]</scope>
    <source>
        <strain evidence="10 11">KCTC 32108</strain>
    </source>
</reference>
<dbReference type="InterPro" id="IPR003439">
    <property type="entry name" value="ABC_transporter-like_ATP-bd"/>
</dbReference>
<feature type="transmembrane region" description="Helical" evidence="7">
    <location>
        <begin position="246"/>
        <end position="272"/>
    </location>
</feature>
<dbReference type="PROSITE" id="PS50929">
    <property type="entry name" value="ABC_TM1F"/>
    <property type="match status" value="1"/>
</dbReference>
<feature type="transmembrane region" description="Helical" evidence="7">
    <location>
        <begin position="150"/>
        <end position="177"/>
    </location>
</feature>
<comment type="caution">
    <text evidence="10">The sequence shown here is derived from an EMBL/GenBank/DDBJ whole genome shotgun (WGS) entry which is preliminary data.</text>
</comment>
<protein>
    <submittedName>
        <fullName evidence="10">ABC transporter transmembrane domain-containing protein</fullName>
    </submittedName>
</protein>
<name>A0ABU3T0X1_9ALTE</name>
<feature type="transmembrane region" description="Helical" evidence="7">
    <location>
        <begin position="284"/>
        <end position="302"/>
    </location>
</feature>
<dbReference type="InterPro" id="IPR027417">
    <property type="entry name" value="P-loop_NTPase"/>
</dbReference>
<evidence type="ECO:0000256" key="3">
    <source>
        <dbReference type="ARBA" id="ARBA00022741"/>
    </source>
</evidence>
<dbReference type="PROSITE" id="PS00211">
    <property type="entry name" value="ABC_TRANSPORTER_1"/>
    <property type="match status" value="1"/>
</dbReference>
<dbReference type="NCBIfam" id="TIGR02204">
    <property type="entry name" value="MsbA_rel"/>
    <property type="match status" value="1"/>
</dbReference>
<dbReference type="RefSeq" id="WP_316027419.1">
    <property type="nucleotide sequence ID" value="NZ_JAWDIO010000002.1"/>
</dbReference>
<evidence type="ECO:0000256" key="7">
    <source>
        <dbReference type="SAM" id="Phobius"/>
    </source>
</evidence>
<dbReference type="InterPro" id="IPR003593">
    <property type="entry name" value="AAA+_ATPase"/>
</dbReference>
<dbReference type="Gene3D" id="3.40.50.300">
    <property type="entry name" value="P-loop containing nucleotide triphosphate hydrolases"/>
    <property type="match status" value="1"/>
</dbReference>
<dbReference type="Pfam" id="PF00664">
    <property type="entry name" value="ABC_membrane"/>
    <property type="match status" value="1"/>
</dbReference>
<proteinExistence type="predicted"/>
<keyword evidence="6 7" id="KW-0472">Membrane</keyword>
<dbReference type="CDD" id="cd18575">
    <property type="entry name" value="ABC_6TM_bac_exporter_ABCB8_10_like"/>
    <property type="match status" value="1"/>
</dbReference>
<evidence type="ECO:0000259" key="8">
    <source>
        <dbReference type="PROSITE" id="PS50893"/>
    </source>
</evidence>
<evidence type="ECO:0000313" key="11">
    <source>
        <dbReference type="Proteomes" id="UP001247805"/>
    </source>
</evidence>
<evidence type="ECO:0000256" key="6">
    <source>
        <dbReference type="ARBA" id="ARBA00023136"/>
    </source>
</evidence>
<dbReference type="InterPro" id="IPR039421">
    <property type="entry name" value="Type_1_exporter"/>
</dbReference>
<feature type="domain" description="ABC transporter" evidence="8">
    <location>
        <begin position="342"/>
        <end position="578"/>
    </location>
</feature>
<dbReference type="SUPFAM" id="SSF52540">
    <property type="entry name" value="P-loop containing nucleoside triphosphate hydrolases"/>
    <property type="match status" value="1"/>
</dbReference>
<feature type="domain" description="ABC transmembrane type-1" evidence="9">
    <location>
        <begin position="25"/>
        <end position="307"/>
    </location>
</feature>
<evidence type="ECO:0000256" key="1">
    <source>
        <dbReference type="ARBA" id="ARBA00004651"/>
    </source>
</evidence>
<gene>
    <name evidence="10" type="ORF">RS130_20210</name>
</gene>
<evidence type="ECO:0000259" key="9">
    <source>
        <dbReference type="PROSITE" id="PS50929"/>
    </source>
</evidence>
<comment type="subcellular location">
    <subcellularLocation>
        <location evidence="1">Cell membrane</location>
        <topology evidence="1">Multi-pass membrane protein</topology>
    </subcellularLocation>
</comment>
<accession>A0ABU3T0X1</accession>